<gene>
    <name evidence="1" type="primary">AUGUSTUS-3.0.2_07084</name>
    <name evidence="1" type="ORF">TcasGA2_TC007084</name>
</gene>
<dbReference type="EMBL" id="KQ971338">
    <property type="protein sequence ID" value="EFA01524.1"/>
    <property type="molecule type" value="Genomic_DNA"/>
</dbReference>
<organism evidence="1 2">
    <name type="scientific">Tribolium castaneum</name>
    <name type="common">Red flour beetle</name>
    <dbReference type="NCBI Taxonomy" id="7070"/>
    <lineage>
        <taxon>Eukaryota</taxon>
        <taxon>Metazoa</taxon>
        <taxon>Ecdysozoa</taxon>
        <taxon>Arthropoda</taxon>
        <taxon>Hexapoda</taxon>
        <taxon>Insecta</taxon>
        <taxon>Pterygota</taxon>
        <taxon>Neoptera</taxon>
        <taxon>Endopterygota</taxon>
        <taxon>Coleoptera</taxon>
        <taxon>Polyphaga</taxon>
        <taxon>Cucujiformia</taxon>
        <taxon>Tenebrionidae</taxon>
        <taxon>Tenebrionidae incertae sedis</taxon>
        <taxon>Tribolium</taxon>
    </lineage>
</organism>
<dbReference type="AlphaFoldDB" id="D2A1L8"/>
<sequence>MASTACCKIGSDGTHTVIKQCILKTDEGEFDCECICKCECTGDCKNCTCDCKCTPETAQKIQTADGVKYRCECKCKC</sequence>
<protein>
    <submittedName>
        <fullName evidence="1">Uncharacterized protein</fullName>
    </submittedName>
</protein>
<keyword evidence="2" id="KW-1185">Reference proteome</keyword>
<reference evidence="1 2" key="1">
    <citation type="journal article" date="2008" name="Nature">
        <title>The genome of the model beetle and pest Tribolium castaneum.</title>
        <authorList>
            <consortium name="Tribolium Genome Sequencing Consortium"/>
            <person name="Richards S."/>
            <person name="Gibbs R.A."/>
            <person name="Weinstock G.M."/>
            <person name="Brown S.J."/>
            <person name="Denell R."/>
            <person name="Beeman R.W."/>
            <person name="Gibbs R."/>
            <person name="Beeman R.W."/>
            <person name="Brown S.J."/>
            <person name="Bucher G."/>
            <person name="Friedrich M."/>
            <person name="Grimmelikhuijzen C.J."/>
            <person name="Klingler M."/>
            <person name="Lorenzen M."/>
            <person name="Richards S."/>
            <person name="Roth S."/>
            <person name="Schroder R."/>
            <person name="Tautz D."/>
            <person name="Zdobnov E.M."/>
            <person name="Muzny D."/>
            <person name="Gibbs R.A."/>
            <person name="Weinstock G.M."/>
            <person name="Attaway T."/>
            <person name="Bell S."/>
            <person name="Buhay C.J."/>
            <person name="Chandrabose M.N."/>
            <person name="Chavez D."/>
            <person name="Clerk-Blankenburg K.P."/>
            <person name="Cree A."/>
            <person name="Dao M."/>
            <person name="Davis C."/>
            <person name="Chacko J."/>
            <person name="Dinh H."/>
            <person name="Dugan-Rocha S."/>
            <person name="Fowler G."/>
            <person name="Garner T.T."/>
            <person name="Garnes J."/>
            <person name="Gnirke A."/>
            <person name="Hawes A."/>
            <person name="Hernandez J."/>
            <person name="Hines S."/>
            <person name="Holder M."/>
            <person name="Hume J."/>
            <person name="Jhangiani S.N."/>
            <person name="Joshi V."/>
            <person name="Khan Z.M."/>
            <person name="Jackson L."/>
            <person name="Kovar C."/>
            <person name="Kowis A."/>
            <person name="Lee S."/>
            <person name="Lewis L.R."/>
            <person name="Margolis J."/>
            <person name="Morgan M."/>
            <person name="Nazareth L.V."/>
            <person name="Nguyen N."/>
            <person name="Okwuonu G."/>
            <person name="Parker D."/>
            <person name="Richards S."/>
            <person name="Ruiz S.J."/>
            <person name="Santibanez J."/>
            <person name="Savard J."/>
            <person name="Scherer S.E."/>
            <person name="Schneider B."/>
            <person name="Sodergren E."/>
            <person name="Tautz D."/>
            <person name="Vattahil S."/>
            <person name="Villasana D."/>
            <person name="White C.S."/>
            <person name="Wright R."/>
            <person name="Park Y."/>
            <person name="Beeman R.W."/>
            <person name="Lord J."/>
            <person name="Oppert B."/>
            <person name="Lorenzen M."/>
            <person name="Brown S."/>
            <person name="Wang L."/>
            <person name="Savard J."/>
            <person name="Tautz D."/>
            <person name="Richards S."/>
            <person name="Weinstock G."/>
            <person name="Gibbs R.A."/>
            <person name="Liu Y."/>
            <person name="Worley K."/>
            <person name="Weinstock G."/>
            <person name="Elsik C.G."/>
            <person name="Reese J.T."/>
            <person name="Elhaik E."/>
            <person name="Landan G."/>
            <person name="Graur D."/>
            <person name="Arensburger P."/>
            <person name="Atkinson P."/>
            <person name="Beeman R.W."/>
            <person name="Beidler J."/>
            <person name="Brown S.J."/>
            <person name="Demuth J.P."/>
            <person name="Drury D.W."/>
            <person name="Du Y.Z."/>
            <person name="Fujiwara H."/>
            <person name="Lorenzen M."/>
            <person name="Maselli V."/>
            <person name="Osanai M."/>
            <person name="Park Y."/>
            <person name="Robertson H.M."/>
            <person name="Tu Z."/>
            <person name="Wang J.J."/>
            <person name="Wang S."/>
            <person name="Richards S."/>
            <person name="Song H."/>
            <person name="Zhang L."/>
            <person name="Sodergren E."/>
            <person name="Werner D."/>
            <person name="Stanke M."/>
            <person name="Morgenstern B."/>
            <person name="Solovyev V."/>
            <person name="Kosarev P."/>
            <person name="Brown G."/>
            <person name="Chen H.C."/>
            <person name="Ermolaeva O."/>
            <person name="Hlavina W."/>
            <person name="Kapustin Y."/>
            <person name="Kiryutin B."/>
            <person name="Kitts P."/>
            <person name="Maglott D."/>
            <person name="Pruitt K."/>
            <person name="Sapojnikov V."/>
            <person name="Souvorov A."/>
            <person name="Mackey A.J."/>
            <person name="Waterhouse R.M."/>
            <person name="Wyder S."/>
            <person name="Zdobnov E.M."/>
            <person name="Zdobnov E.M."/>
            <person name="Wyder S."/>
            <person name="Kriventseva E.V."/>
            <person name="Kadowaki T."/>
            <person name="Bork P."/>
            <person name="Aranda M."/>
            <person name="Bao R."/>
            <person name="Beermann A."/>
            <person name="Berns N."/>
            <person name="Bolognesi R."/>
            <person name="Bonneton F."/>
            <person name="Bopp D."/>
            <person name="Brown S.J."/>
            <person name="Bucher G."/>
            <person name="Butts T."/>
            <person name="Chaumot A."/>
            <person name="Denell R.E."/>
            <person name="Ferrier D.E."/>
            <person name="Friedrich M."/>
            <person name="Gordon C.M."/>
            <person name="Jindra M."/>
            <person name="Klingler M."/>
            <person name="Lan Q."/>
            <person name="Lattorff H.M."/>
            <person name="Laudet V."/>
            <person name="von Levetsow C."/>
            <person name="Liu Z."/>
            <person name="Lutz R."/>
            <person name="Lynch J.A."/>
            <person name="da Fonseca R.N."/>
            <person name="Posnien N."/>
            <person name="Reuter R."/>
            <person name="Roth S."/>
            <person name="Savard J."/>
            <person name="Schinko J.B."/>
            <person name="Schmitt C."/>
            <person name="Schoppmeier M."/>
            <person name="Schroder R."/>
            <person name="Shippy T.D."/>
            <person name="Simonnet F."/>
            <person name="Marques-Souza H."/>
            <person name="Tautz D."/>
            <person name="Tomoyasu Y."/>
            <person name="Trauner J."/>
            <person name="Van der Zee M."/>
            <person name="Vervoort M."/>
            <person name="Wittkopp N."/>
            <person name="Wimmer E.A."/>
            <person name="Yang X."/>
            <person name="Jones A.K."/>
            <person name="Sattelle D.B."/>
            <person name="Ebert P.R."/>
            <person name="Nelson D."/>
            <person name="Scott J.G."/>
            <person name="Beeman R.W."/>
            <person name="Muthukrishnan S."/>
            <person name="Kramer K.J."/>
            <person name="Arakane Y."/>
            <person name="Beeman R.W."/>
            <person name="Zhu Q."/>
            <person name="Hogenkamp D."/>
            <person name="Dixit R."/>
            <person name="Oppert B."/>
            <person name="Jiang H."/>
            <person name="Zou Z."/>
            <person name="Marshall J."/>
            <person name="Elpidina E."/>
            <person name="Vinokurov K."/>
            <person name="Oppert C."/>
            <person name="Zou Z."/>
            <person name="Evans J."/>
            <person name="Lu Z."/>
            <person name="Zhao P."/>
            <person name="Sumathipala N."/>
            <person name="Altincicek B."/>
            <person name="Vilcinskas A."/>
            <person name="Williams M."/>
            <person name="Hultmark D."/>
            <person name="Hetru C."/>
            <person name="Jiang H."/>
            <person name="Grimmelikhuijzen C.J."/>
            <person name="Hauser F."/>
            <person name="Cazzamali G."/>
            <person name="Williamson M."/>
            <person name="Park Y."/>
            <person name="Li B."/>
            <person name="Tanaka Y."/>
            <person name="Predel R."/>
            <person name="Neupert S."/>
            <person name="Schachtner J."/>
            <person name="Verleyen P."/>
            <person name="Raible F."/>
            <person name="Bork P."/>
            <person name="Friedrich M."/>
            <person name="Walden K.K."/>
            <person name="Robertson H.M."/>
            <person name="Angeli S."/>
            <person name="Foret S."/>
            <person name="Bucher G."/>
            <person name="Schuetz S."/>
            <person name="Maleszka R."/>
            <person name="Wimmer E.A."/>
            <person name="Beeman R.W."/>
            <person name="Lorenzen M."/>
            <person name="Tomoyasu Y."/>
            <person name="Miller S.C."/>
            <person name="Grossmann D."/>
            <person name="Bucher G."/>
        </authorList>
    </citation>
    <scope>NUCLEOTIDE SEQUENCE [LARGE SCALE GENOMIC DNA]</scope>
    <source>
        <strain evidence="1 2">Georgia GA2</strain>
    </source>
</reference>
<name>D2A1L8_TRICA</name>
<dbReference type="HOGENOM" id="CLU_2641340_0_0_1"/>
<reference evidence="1 2" key="2">
    <citation type="journal article" date="2010" name="Nucleic Acids Res.">
        <title>BeetleBase in 2010: revisions to provide comprehensive genomic information for Tribolium castaneum.</title>
        <authorList>
            <person name="Kim H.S."/>
            <person name="Murphy T."/>
            <person name="Xia J."/>
            <person name="Caragea D."/>
            <person name="Park Y."/>
            <person name="Beeman R.W."/>
            <person name="Lorenzen M.D."/>
            <person name="Butcher S."/>
            <person name="Manak J.R."/>
            <person name="Brown S.J."/>
        </authorList>
    </citation>
    <scope>GENOME REANNOTATION</scope>
    <source>
        <strain evidence="1 2">Georgia GA2</strain>
    </source>
</reference>
<evidence type="ECO:0000313" key="1">
    <source>
        <dbReference type="EMBL" id="EFA01524.1"/>
    </source>
</evidence>
<proteinExistence type="predicted"/>
<dbReference type="Proteomes" id="UP000007266">
    <property type="component" value="Linkage group 4"/>
</dbReference>
<accession>D2A1L8</accession>
<evidence type="ECO:0000313" key="2">
    <source>
        <dbReference type="Proteomes" id="UP000007266"/>
    </source>
</evidence>
<dbReference type="InParanoid" id="D2A1L8"/>